<sequence>MKNLPFLFVFLFAIIWFSEANEVRNNTLTINDVFTYFRSGSSKEIARYFDQTVLLNINGKNGDYSKSQAEYILRDFFLKYPPLDFNVLHQAGSPGPTIFYVGSYQSKGEQFRVLIKGNSKSEVLRIFSIDIIKTKI</sequence>
<dbReference type="Gene3D" id="3.10.450.50">
    <property type="match status" value="1"/>
</dbReference>
<dbReference type="InterPro" id="IPR031977">
    <property type="entry name" value="DUF4783"/>
</dbReference>
<dbReference type="Pfam" id="PF16022">
    <property type="entry name" value="DUF4783"/>
    <property type="match status" value="1"/>
</dbReference>
<proteinExistence type="predicted"/>
<dbReference type="RefSeq" id="WP_258422426.1">
    <property type="nucleotide sequence ID" value="NZ_JANSUY010000002.1"/>
</dbReference>
<keyword evidence="2" id="KW-1185">Reference proteome</keyword>
<gene>
    <name evidence="1" type="ORF">NU887_05845</name>
</gene>
<dbReference type="AlphaFoldDB" id="A0A9X2P6F6"/>
<evidence type="ECO:0000313" key="1">
    <source>
        <dbReference type="EMBL" id="MCR9014550.1"/>
    </source>
</evidence>
<accession>A0A9X2P6F6</accession>
<reference evidence="1" key="1">
    <citation type="submission" date="2022-08" db="EMBL/GenBank/DDBJ databases">
        <authorList>
            <person name="Zhang D."/>
        </authorList>
    </citation>
    <scope>NUCLEOTIDE SEQUENCE</scope>
    <source>
        <strain evidence="1">XJ19-11</strain>
    </source>
</reference>
<organism evidence="1 2">
    <name type="scientific">Aquiflexum gelatinilyticum</name>
    <dbReference type="NCBI Taxonomy" id="2961943"/>
    <lineage>
        <taxon>Bacteria</taxon>
        <taxon>Pseudomonadati</taxon>
        <taxon>Bacteroidota</taxon>
        <taxon>Cytophagia</taxon>
        <taxon>Cytophagales</taxon>
        <taxon>Cyclobacteriaceae</taxon>
        <taxon>Aquiflexum</taxon>
    </lineage>
</organism>
<comment type="caution">
    <text evidence="1">The sequence shown here is derived from an EMBL/GenBank/DDBJ whole genome shotgun (WGS) entry which is preliminary data.</text>
</comment>
<name>A0A9X2P6F6_9BACT</name>
<dbReference type="EMBL" id="JANSUY010000002">
    <property type="protein sequence ID" value="MCR9014550.1"/>
    <property type="molecule type" value="Genomic_DNA"/>
</dbReference>
<evidence type="ECO:0000313" key="2">
    <source>
        <dbReference type="Proteomes" id="UP001142175"/>
    </source>
</evidence>
<dbReference type="Proteomes" id="UP001142175">
    <property type="component" value="Unassembled WGS sequence"/>
</dbReference>
<protein>
    <submittedName>
        <fullName evidence="1">DUF4783 domain-containing protein</fullName>
    </submittedName>
</protein>